<keyword evidence="2" id="KW-0479">Metal-binding</keyword>
<dbReference type="Proteomes" id="UP000248330">
    <property type="component" value="Unassembled WGS sequence"/>
</dbReference>
<dbReference type="PROSITE" id="PS00086">
    <property type="entry name" value="CYTOCHROME_P450"/>
    <property type="match status" value="1"/>
</dbReference>
<protein>
    <submittedName>
        <fullName evidence="3">Cytochrome P450</fullName>
    </submittedName>
</protein>
<dbReference type="SUPFAM" id="SSF48264">
    <property type="entry name" value="Cytochrome P450"/>
    <property type="match status" value="1"/>
</dbReference>
<keyword evidence="4" id="KW-1185">Reference proteome</keyword>
<proteinExistence type="inferred from homology"/>
<evidence type="ECO:0000313" key="4">
    <source>
        <dbReference type="Proteomes" id="UP000248330"/>
    </source>
</evidence>
<dbReference type="AlphaFoldDB" id="A0A318EEP9"/>
<dbReference type="PRINTS" id="PR00359">
    <property type="entry name" value="BP450"/>
</dbReference>
<dbReference type="InterPro" id="IPR001128">
    <property type="entry name" value="Cyt_P450"/>
</dbReference>
<evidence type="ECO:0000256" key="1">
    <source>
        <dbReference type="ARBA" id="ARBA00010617"/>
    </source>
</evidence>
<comment type="similarity">
    <text evidence="1 2">Belongs to the cytochrome P450 family.</text>
</comment>
<reference evidence="3 4" key="1">
    <citation type="submission" date="2018-04" db="EMBL/GenBank/DDBJ databases">
        <title>Genomic Encyclopedia of Type Strains, Phase IV (KMG-IV): sequencing the most valuable type-strain genomes for metagenomic binning, comparative biology and taxonomic classification.</title>
        <authorList>
            <person name="Goeker M."/>
        </authorList>
    </citation>
    <scope>NUCLEOTIDE SEQUENCE [LARGE SCALE GENOMIC DNA]</scope>
    <source>
        <strain evidence="3 4">DSM 104150</strain>
    </source>
</reference>
<gene>
    <name evidence="3" type="ORF">C8D93_101292</name>
</gene>
<accession>A0A318EEP9</accession>
<name>A0A318EEP9_9GAMM</name>
<evidence type="ECO:0000256" key="2">
    <source>
        <dbReference type="RuleBase" id="RU000461"/>
    </source>
</evidence>
<dbReference type="GO" id="GO:0006707">
    <property type="term" value="P:cholesterol catabolic process"/>
    <property type="evidence" value="ECO:0007669"/>
    <property type="project" value="TreeGrafter"/>
</dbReference>
<dbReference type="PANTHER" id="PTHR46696:SF4">
    <property type="entry name" value="BIOTIN BIOSYNTHESIS CYTOCHROME P450"/>
    <property type="match status" value="1"/>
</dbReference>
<keyword evidence="2" id="KW-0349">Heme</keyword>
<dbReference type="Pfam" id="PF00067">
    <property type="entry name" value="p450"/>
    <property type="match status" value="1"/>
</dbReference>
<dbReference type="RefSeq" id="WP_110263383.1">
    <property type="nucleotide sequence ID" value="NZ_CAKZQT010000007.1"/>
</dbReference>
<dbReference type="OrthoDB" id="7052847at2"/>
<dbReference type="Gene3D" id="1.10.630.10">
    <property type="entry name" value="Cytochrome P450"/>
    <property type="match status" value="1"/>
</dbReference>
<dbReference type="EMBL" id="QICN01000001">
    <property type="protein sequence ID" value="PXV71247.1"/>
    <property type="molecule type" value="Genomic_DNA"/>
</dbReference>
<sequence length="403" mass="44862">MRDSASARRLIDPQTLDDPYPFYRELRQTAPVWQVPGTKIVVVTRHALLEEAARRVEDFSSHLTGVLYRSWNGTPARLTRDSLPVQALATADPPAHALHRNAVFPELVARKMSAMAPDIEQVTDACIGRLLAARSGDFMHLVANPLPMTVVSRLVGFKGSDIDRLLRAAFDSTAVVDGTMNLFQLLFCLVRSAMIQRWIGGQLRAASRDGSDILSAIRRSVDDGTLRTMEGRAILHILLAAGGESTTSLLGNAVRRLAEDPELQAMLRAQPERIPAFLEEVLRLESPFRYHLRSVPKDTRLGDVDIPRRATVLMFWSAGNRDPEVFDRADEIDLDRPRKHMTFGRGIHTCVGAPLARLEGAIVLRALLARTRDIALDASRPPAWVKSLQVRRHEHLTIRVTPA</sequence>
<dbReference type="InterPro" id="IPR017972">
    <property type="entry name" value="Cyt_P450_CS"/>
</dbReference>
<dbReference type="GO" id="GO:0005506">
    <property type="term" value="F:iron ion binding"/>
    <property type="evidence" value="ECO:0007669"/>
    <property type="project" value="InterPro"/>
</dbReference>
<keyword evidence="2" id="KW-0560">Oxidoreductase</keyword>
<dbReference type="PANTHER" id="PTHR46696">
    <property type="entry name" value="P450, PUTATIVE (EUROFUNG)-RELATED"/>
    <property type="match status" value="1"/>
</dbReference>
<keyword evidence="2" id="KW-0503">Monooxygenase</keyword>
<evidence type="ECO:0000313" key="3">
    <source>
        <dbReference type="EMBL" id="PXV71247.1"/>
    </source>
</evidence>
<dbReference type="GO" id="GO:0036199">
    <property type="term" value="F:cholest-4-en-3-one 26-monooxygenase activity"/>
    <property type="evidence" value="ECO:0007669"/>
    <property type="project" value="TreeGrafter"/>
</dbReference>
<dbReference type="GO" id="GO:0020037">
    <property type="term" value="F:heme binding"/>
    <property type="evidence" value="ECO:0007669"/>
    <property type="project" value="InterPro"/>
</dbReference>
<organism evidence="3 4">
    <name type="scientific">Sinimarinibacterium flocculans</name>
    <dbReference type="NCBI Taxonomy" id="985250"/>
    <lineage>
        <taxon>Bacteria</taxon>
        <taxon>Pseudomonadati</taxon>
        <taxon>Pseudomonadota</taxon>
        <taxon>Gammaproteobacteria</taxon>
        <taxon>Nevskiales</taxon>
        <taxon>Nevskiaceae</taxon>
        <taxon>Sinimarinibacterium</taxon>
    </lineage>
</organism>
<dbReference type="GO" id="GO:0008395">
    <property type="term" value="F:steroid hydroxylase activity"/>
    <property type="evidence" value="ECO:0007669"/>
    <property type="project" value="TreeGrafter"/>
</dbReference>
<keyword evidence="2" id="KW-0408">Iron</keyword>
<comment type="caution">
    <text evidence="3">The sequence shown here is derived from an EMBL/GenBank/DDBJ whole genome shotgun (WGS) entry which is preliminary data.</text>
</comment>
<dbReference type="InterPro" id="IPR002397">
    <property type="entry name" value="Cyt_P450_B"/>
</dbReference>
<dbReference type="InterPro" id="IPR036396">
    <property type="entry name" value="Cyt_P450_sf"/>
</dbReference>